<protein>
    <submittedName>
        <fullName evidence="2">Uncharacterized protein</fullName>
    </submittedName>
</protein>
<comment type="caution">
    <text evidence="2">The sequence shown here is derived from an EMBL/GenBank/DDBJ whole genome shotgun (WGS) entry which is preliminary data.</text>
</comment>
<evidence type="ECO:0000313" key="2">
    <source>
        <dbReference type="EMBL" id="EJK55126.1"/>
    </source>
</evidence>
<dbReference type="OrthoDB" id="46371at2759"/>
<feature type="compositionally biased region" description="Acidic residues" evidence="1">
    <location>
        <begin position="139"/>
        <end position="148"/>
    </location>
</feature>
<reference evidence="2 3" key="1">
    <citation type="journal article" date="2012" name="Genome Biol.">
        <title>Genome and low-iron response of an oceanic diatom adapted to chronic iron limitation.</title>
        <authorList>
            <person name="Lommer M."/>
            <person name="Specht M."/>
            <person name="Roy A.S."/>
            <person name="Kraemer L."/>
            <person name="Andreson R."/>
            <person name="Gutowska M.A."/>
            <person name="Wolf J."/>
            <person name="Bergner S.V."/>
            <person name="Schilhabel M.B."/>
            <person name="Klostermeier U.C."/>
            <person name="Beiko R.G."/>
            <person name="Rosenstiel P."/>
            <person name="Hippler M."/>
            <person name="Laroche J."/>
        </authorList>
    </citation>
    <scope>NUCLEOTIDE SEQUENCE [LARGE SCALE GENOMIC DNA]</scope>
    <source>
        <strain evidence="2 3">CCMP1005</strain>
    </source>
</reference>
<proteinExistence type="predicted"/>
<keyword evidence="3" id="KW-1185">Reference proteome</keyword>
<dbReference type="Gene3D" id="1.25.40.10">
    <property type="entry name" value="Tetratricopeptide repeat domain"/>
    <property type="match status" value="1"/>
</dbReference>
<sequence length="173" mass="19257">MEEESSSAAENCADTDTAFLSVLHDDRPDKQDEPLHTGGDGRRGRAAWGGGFELQRKLPDGSYRRADESETAAANFQAKMKQAAEMTASLEPGERIEWAGWQRKQGNDLFARGEYREAMDVYLTCLVAMDQKTKKNENADPDVSEDNSTEQQLAGDDMTARIEKEIKLPVLLN</sequence>
<accession>K0S299</accession>
<name>K0S299_THAOC</name>
<evidence type="ECO:0000256" key="1">
    <source>
        <dbReference type="SAM" id="MobiDB-lite"/>
    </source>
</evidence>
<evidence type="ECO:0000313" key="3">
    <source>
        <dbReference type="Proteomes" id="UP000266841"/>
    </source>
</evidence>
<feature type="region of interest" description="Disordered" evidence="1">
    <location>
        <begin position="134"/>
        <end position="159"/>
    </location>
</feature>
<dbReference type="AlphaFoldDB" id="K0S299"/>
<dbReference type="EMBL" id="AGNL01034683">
    <property type="protein sequence ID" value="EJK55126.1"/>
    <property type="molecule type" value="Genomic_DNA"/>
</dbReference>
<feature type="region of interest" description="Disordered" evidence="1">
    <location>
        <begin position="1"/>
        <end position="51"/>
    </location>
</feature>
<dbReference type="InterPro" id="IPR011990">
    <property type="entry name" value="TPR-like_helical_dom_sf"/>
</dbReference>
<feature type="non-terminal residue" evidence="2">
    <location>
        <position position="173"/>
    </location>
</feature>
<gene>
    <name evidence="2" type="ORF">THAOC_25173</name>
</gene>
<feature type="compositionally biased region" description="Basic and acidic residues" evidence="1">
    <location>
        <begin position="23"/>
        <end position="43"/>
    </location>
</feature>
<dbReference type="Proteomes" id="UP000266841">
    <property type="component" value="Unassembled WGS sequence"/>
</dbReference>
<feature type="compositionally biased region" description="Low complexity" evidence="1">
    <location>
        <begin position="1"/>
        <end position="10"/>
    </location>
</feature>
<organism evidence="2 3">
    <name type="scientific">Thalassiosira oceanica</name>
    <name type="common">Marine diatom</name>
    <dbReference type="NCBI Taxonomy" id="159749"/>
    <lineage>
        <taxon>Eukaryota</taxon>
        <taxon>Sar</taxon>
        <taxon>Stramenopiles</taxon>
        <taxon>Ochrophyta</taxon>
        <taxon>Bacillariophyta</taxon>
        <taxon>Coscinodiscophyceae</taxon>
        <taxon>Thalassiosirophycidae</taxon>
        <taxon>Thalassiosirales</taxon>
        <taxon>Thalassiosiraceae</taxon>
        <taxon>Thalassiosira</taxon>
    </lineage>
</organism>